<reference evidence="2 3" key="1">
    <citation type="journal article" date="2015" name="Proc. Natl. Acad. Sci. U.S.A.">
        <title>The resurrection genome of Boea hygrometrica: A blueprint for survival of dehydration.</title>
        <authorList>
            <person name="Xiao L."/>
            <person name="Yang G."/>
            <person name="Zhang L."/>
            <person name="Yang X."/>
            <person name="Zhao S."/>
            <person name="Ji Z."/>
            <person name="Zhou Q."/>
            <person name="Hu M."/>
            <person name="Wang Y."/>
            <person name="Chen M."/>
            <person name="Xu Y."/>
            <person name="Jin H."/>
            <person name="Xiao X."/>
            <person name="Hu G."/>
            <person name="Bao F."/>
            <person name="Hu Y."/>
            <person name="Wan P."/>
            <person name="Li L."/>
            <person name="Deng X."/>
            <person name="Kuang T."/>
            <person name="Xiang C."/>
            <person name="Zhu J.K."/>
            <person name="Oliver M.J."/>
            <person name="He Y."/>
        </authorList>
    </citation>
    <scope>NUCLEOTIDE SEQUENCE [LARGE SCALE GENOMIC DNA]</scope>
    <source>
        <strain evidence="3">cv. XS01</strain>
    </source>
</reference>
<dbReference type="AlphaFoldDB" id="A0A2Z7BHV2"/>
<dbReference type="PANTHER" id="PTHR33781">
    <property type="entry name" value="PROTEIN PHYTOCHROME KINASE SUBSTRATE 1-RELATED"/>
    <property type="match status" value="1"/>
</dbReference>
<organism evidence="2 3">
    <name type="scientific">Dorcoceras hygrometricum</name>
    <dbReference type="NCBI Taxonomy" id="472368"/>
    <lineage>
        <taxon>Eukaryota</taxon>
        <taxon>Viridiplantae</taxon>
        <taxon>Streptophyta</taxon>
        <taxon>Embryophyta</taxon>
        <taxon>Tracheophyta</taxon>
        <taxon>Spermatophyta</taxon>
        <taxon>Magnoliopsida</taxon>
        <taxon>eudicotyledons</taxon>
        <taxon>Gunneridae</taxon>
        <taxon>Pentapetalae</taxon>
        <taxon>asterids</taxon>
        <taxon>lamiids</taxon>
        <taxon>Lamiales</taxon>
        <taxon>Gesneriaceae</taxon>
        <taxon>Didymocarpoideae</taxon>
        <taxon>Trichosporeae</taxon>
        <taxon>Loxocarpinae</taxon>
        <taxon>Dorcoceras</taxon>
    </lineage>
</organism>
<accession>A0A2Z7BHV2</accession>
<evidence type="ECO:0000313" key="3">
    <source>
        <dbReference type="Proteomes" id="UP000250235"/>
    </source>
</evidence>
<feature type="region of interest" description="Disordered" evidence="1">
    <location>
        <begin position="441"/>
        <end position="465"/>
    </location>
</feature>
<name>A0A2Z7BHV2_9LAMI</name>
<dbReference type="GO" id="GO:0016301">
    <property type="term" value="F:kinase activity"/>
    <property type="evidence" value="ECO:0007669"/>
    <property type="project" value="UniProtKB-KW"/>
</dbReference>
<proteinExistence type="predicted"/>
<protein>
    <submittedName>
        <fullName evidence="2">Phytochrome kinase substrate-related family protein</fullName>
    </submittedName>
</protein>
<dbReference type="GO" id="GO:0009638">
    <property type="term" value="P:phototropism"/>
    <property type="evidence" value="ECO:0007669"/>
    <property type="project" value="InterPro"/>
</dbReference>
<evidence type="ECO:0000256" key="1">
    <source>
        <dbReference type="SAM" id="MobiDB-lite"/>
    </source>
</evidence>
<evidence type="ECO:0000313" key="2">
    <source>
        <dbReference type="EMBL" id="KZV33932.1"/>
    </source>
</evidence>
<feature type="compositionally biased region" description="Polar residues" evidence="1">
    <location>
        <begin position="454"/>
        <end position="465"/>
    </location>
</feature>
<keyword evidence="3" id="KW-1185">Reference proteome</keyword>
<sequence>MKSEETAKISRNESGFSIDDTELSIFDAHMYFSGSNDPREVEKRRKKLDVCQDLVTHDDQRVGSPVSSVDGYGRNLPRASFNSTTTASRSEASWNSRTGLLMVNPAAGLSWKPSSSSNDRKKRIFAAKKWLLDRKSNCCIGKKAVLVKELESENTVLDSIKNCKNIDDEDDCLPTDFLKNHQQKKLLQENNLESTQETLKQRVSAKGRPFIDELRRLSFPVVSPSNRVNEKHTGALMKIGNMSNTSPLEDPPCNSLEAFRAFLDQKTVDPGSPILGGSVTNIDDDIGSDASSDLFEIDSLSAPIWCNSMYRRRDFLVEEHPTINATRFAISAHGVNVTRTVEFDMKSLDEPCAAASEGYPPPAPSEVSIDWSVATAEGLDKASVITNISSEICKAHFLGPKQEEVGGHGRWRKGHGLLLMGCREAKAVSVGPQPVNCVAARRPKSTGLPPRSSVKFSNNNAYYDS</sequence>
<keyword evidence="2" id="KW-0418">Kinase</keyword>
<dbReference type="Proteomes" id="UP000250235">
    <property type="component" value="Unassembled WGS sequence"/>
</dbReference>
<gene>
    <name evidence="2" type="ORF">F511_04157</name>
</gene>
<dbReference type="OrthoDB" id="691744at2759"/>
<dbReference type="PANTHER" id="PTHR33781:SF1">
    <property type="entry name" value="PROTEIN PHYTOCHROME KINASE SUBSTRATE 4"/>
    <property type="match status" value="1"/>
</dbReference>
<dbReference type="EMBL" id="KV005645">
    <property type="protein sequence ID" value="KZV33932.1"/>
    <property type="molecule type" value="Genomic_DNA"/>
</dbReference>
<keyword evidence="2" id="KW-0808">Transferase</keyword>
<dbReference type="InterPro" id="IPR039615">
    <property type="entry name" value="PKS"/>
</dbReference>